<accession>A0A2K3K275</accession>
<dbReference type="AlphaFoldDB" id="A0A2K3K275"/>
<gene>
    <name evidence="2" type="ORF">L195_g031650</name>
    <name evidence="1" type="ORF">L195_g051907</name>
</gene>
<proteinExistence type="predicted"/>
<reference evidence="1 3" key="2">
    <citation type="journal article" date="2017" name="Front. Plant Sci.">
        <title>Gene Classification and Mining of Molecular Markers Useful in Red Clover (Trifolium pratense) Breeding.</title>
        <authorList>
            <person name="Istvanek J."/>
            <person name="Dluhosova J."/>
            <person name="Dluhos P."/>
            <person name="Patkova L."/>
            <person name="Nedelnik J."/>
            <person name="Repkova J."/>
        </authorList>
    </citation>
    <scope>NUCLEOTIDE SEQUENCE [LARGE SCALE GENOMIC DNA]</scope>
    <source>
        <strain evidence="3">cv. Tatra</strain>
        <tissue evidence="1">Young leaves</tissue>
    </source>
</reference>
<comment type="caution">
    <text evidence="1">The sequence shown here is derived from an EMBL/GenBank/DDBJ whole genome shotgun (WGS) entry which is preliminary data.</text>
</comment>
<evidence type="ECO:0000313" key="3">
    <source>
        <dbReference type="Proteomes" id="UP000236291"/>
    </source>
</evidence>
<evidence type="ECO:0000313" key="1">
    <source>
        <dbReference type="EMBL" id="PNX60397.1"/>
    </source>
</evidence>
<evidence type="ECO:0000313" key="2">
    <source>
        <dbReference type="EMBL" id="PNX75709.1"/>
    </source>
</evidence>
<reference evidence="1 3" key="1">
    <citation type="journal article" date="2014" name="Am. J. Bot.">
        <title>Genome assembly and annotation for red clover (Trifolium pratense; Fabaceae).</title>
        <authorList>
            <person name="Istvanek J."/>
            <person name="Jaros M."/>
            <person name="Krenek A."/>
            <person name="Repkova J."/>
        </authorList>
    </citation>
    <scope>NUCLEOTIDE SEQUENCE [LARGE SCALE GENOMIC DNA]</scope>
    <source>
        <strain evidence="3">cv. Tatra</strain>
        <tissue evidence="1">Young leaves</tissue>
    </source>
</reference>
<dbReference type="EMBL" id="ASHM01082673">
    <property type="protein sequence ID" value="PNX60397.1"/>
    <property type="molecule type" value="Genomic_DNA"/>
</dbReference>
<sequence length="52" mass="5552">MLRSRGLAFFATIAKRLPLDGGATIGNTTLDSIFTLHSYVTDMGRPLAASLL</sequence>
<dbReference type="EMBL" id="ASHM01029459">
    <property type="protein sequence ID" value="PNX75709.1"/>
    <property type="molecule type" value="Genomic_DNA"/>
</dbReference>
<protein>
    <submittedName>
        <fullName evidence="1">Uncharacterized protein</fullName>
    </submittedName>
</protein>
<organism evidence="1 3">
    <name type="scientific">Trifolium pratense</name>
    <name type="common">Red clover</name>
    <dbReference type="NCBI Taxonomy" id="57577"/>
    <lineage>
        <taxon>Eukaryota</taxon>
        <taxon>Viridiplantae</taxon>
        <taxon>Streptophyta</taxon>
        <taxon>Embryophyta</taxon>
        <taxon>Tracheophyta</taxon>
        <taxon>Spermatophyta</taxon>
        <taxon>Magnoliopsida</taxon>
        <taxon>eudicotyledons</taxon>
        <taxon>Gunneridae</taxon>
        <taxon>Pentapetalae</taxon>
        <taxon>rosids</taxon>
        <taxon>fabids</taxon>
        <taxon>Fabales</taxon>
        <taxon>Fabaceae</taxon>
        <taxon>Papilionoideae</taxon>
        <taxon>50 kb inversion clade</taxon>
        <taxon>NPAAA clade</taxon>
        <taxon>Hologalegina</taxon>
        <taxon>IRL clade</taxon>
        <taxon>Trifolieae</taxon>
        <taxon>Trifolium</taxon>
    </lineage>
</organism>
<name>A0A2K3K275_TRIPR</name>
<dbReference type="Proteomes" id="UP000236291">
    <property type="component" value="Unassembled WGS sequence"/>
</dbReference>